<dbReference type="Pfam" id="PF00067">
    <property type="entry name" value="p450"/>
    <property type="match status" value="1"/>
</dbReference>
<keyword evidence="5 7" id="KW-0408">Iron</keyword>
<gene>
    <name evidence="9" type="ORF">FSARC_2616</name>
</gene>
<evidence type="ECO:0000256" key="3">
    <source>
        <dbReference type="ARBA" id="ARBA00022617"/>
    </source>
</evidence>
<dbReference type="GO" id="GO:0020037">
    <property type="term" value="F:heme binding"/>
    <property type="evidence" value="ECO:0007669"/>
    <property type="project" value="InterPro"/>
</dbReference>
<keyword evidence="6" id="KW-0560">Oxidoreductase</keyword>
<keyword evidence="4 7" id="KW-0479">Metal-binding</keyword>
<evidence type="ECO:0000256" key="5">
    <source>
        <dbReference type="ARBA" id="ARBA00023004"/>
    </source>
</evidence>
<accession>A0A8H4U5N2</accession>
<dbReference type="Proteomes" id="UP000622797">
    <property type="component" value="Unassembled WGS sequence"/>
</dbReference>
<dbReference type="GO" id="GO:0005506">
    <property type="term" value="F:iron ion binding"/>
    <property type="evidence" value="ECO:0007669"/>
    <property type="project" value="InterPro"/>
</dbReference>
<keyword evidence="10" id="KW-1185">Reference proteome</keyword>
<dbReference type="PRINTS" id="PR00465">
    <property type="entry name" value="EP450IV"/>
</dbReference>
<evidence type="ECO:0000256" key="8">
    <source>
        <dbReference type="SAM" id="Phobius"/>
    </source>
</evidence>
<dbReference type="AlphaFoldDB" id="A0A8H4U5N2"/>
<keyword evidence="8" id="KW-0472">Membrane</keyword>
<evidence type="ECO:0000256" key="1">
    <source>
        <dbReference type="ARBA" id="ARBA00001971"/>
    </source>
</evidence>
<dbReference type="InterPro" id="IPR036396">
    <property type="entry name" value="Cyt_P450_sf"/>
</dbReference>
<dbReference type="GO" id="GO:0004497">
    <property type="term" value="F:monooxygenase activity"/>
    <property type="evidence" value="ECO:0007669"/>
    <property type="project" value="UniProtKB-KW"/>
</dbReference>
<keyword evidence="8" id="KW-1133">Transmembrane helix</keyword>
<evidence type="ECO:0008006" key="11">
    <source>
        <dbReference type="Google" id="ProtNLM"/>
    </source>
</evidence>
<dbReference type="InterPro" id="IPR001128">
    <property type="entry name" value="Cyt_P450"/>
</dbReference>
<dbReference type="PANTHER" id="PTHR24304:SF2">
    <property type="entry name" value="24-HYDROXYCHOLESTEROL 7-ALPHA-HYDROXYLASE"/>
    <property type="match status" value="1"/>
</dbReference>
<dbReference type="GO" id="GO:0016705">
    <property type="term" value="F:oxidoreductase activity, acting on paired donors, with incorporation or reduction of molecular oxygen"/>
    <property type="evidence" value="ECO:0007669"/>
    <property type="project" value="InterPro"/>
</dbReference>
<keyword evidence="3 7" id="KW-0349">Heme</keyword>
<evidence type="ECO:0000313" key="9">
    <source>
        <dbReference type="EMBL" id="KAF4970296.1"/>
    </source>
</evidence>
<dbReference type="CDD" id="cd00302">
    <property type="entry name" value="cytochrome_P450"/>
    <property type="match status" value="1"/>
</dbReference>
<evidence type="ECO:0000256" key="7">
    <source>
        <dbReference type="PIRSR" id="PIRSR602403-1"/>
    </source>
</evidence>
<evidence type="ECO:0000256" key="4">
    <source>
        <dbReference type="ARBA" id="ARBA00022723"/>
    </source>
</evidence>
<reference evidence="9" key="1">
    <citation type="journal article" date="2020" name="BMC Genomics">
        <title>Correction to: Identification and distribution of gene clusters required for synthesis of sphingolipid metabolism inhibitors in diverse species of the filamentous fungus Fusarium.</title>
        <authorList>
            <person name="Kim H.S."/>
            <person name="Lohmar J.M."/>
            <person name="Busman M."/>
            <person name="Brown D.W."/>
            <person name="Naumann T.A."/>
            <person name="Divon H.H."/>
            <person name="Lysoe E."/>
            <person name="Uhlig S."/>
            <person name="Proctor R.H."/>
        </authorList>
    </citation>
    <scope>NUCLEOTIDE SEQUENCE</scope>
    <source>
        <strain evidence="9">NRRL 20472</strain>
    </source>
</reference>
<dbReference type="Gene3D" id="1.10.630.10">
    <property type="entry name" value="Cytochrome P450"/>
    <property type="match status" value="1"/>
</dbReference>
<reference evidence="9" key="2">
    <citation type="submission" date="2020-05" db="EMBL/GenBank/DDBJ databases">
        <authorList>
            <person name="Kim H.-S."/>
            <person name="Proctor R.H."/>
            <person name="Brown D.W."/>
        </authorList>
    </citation>
    <scope>NUCLEOTIDE SEQUENCE</scope>
    <source>
        <strain evidence="9">NRRL 20472</strain>
    </source>
</reference>
<sequence length="496" mass="55366">MAVVLASVTALQAQHVFVAVFVLLVFMAAKPLLGRLNPPRSAPSFLKSFGLGAPGFSKRRAEYLRQASNGYFSFWYGANHVVAVSGADARSTFLTSRGLDPLSGHLAVLGSVLNVDSETSGYARAIFQIFKTCRQDQHISRNLHHLVTDSHECFKALGSTTVMNPLDIMIGLVYQLTHRIIGVHDIADSQELLAHTRKIYKPLEESSVFDIWFPLLPTPSKLKKFWGYTRLHRIIQGFIQKRRETAARGADGLQLMMDQGCNNWIMSLAITGAIVAGVFNTSVSAVWNLCYLTHDPPWLSRVRKEIEDVLSKHRRSASESVTDILHRLSLQDWENSFPLLGLALKETIRFTMSGPMLRKNIGDSSISLGNTGYVIPRNSLSVYLSEDVHMNPQVYESPSTWDPSRYSQVVSKKAEVPYSYLGWGAGNHPCPGMRFAHLNTLIPTVMFIAKYDFEMCDAHGSITREPMPDLVFDCIGAGRPERPVYMKVKERISSST</sequence>
<dbReference type="InterPro" id="IPR002403">
    <property type="entry name" value="Cyt_P450_E_grp-IV"/>
</dbReference>
<comment type="similarity">
    <text evidence="2">Belongs to the cytochrome P450 family.</text>
</comment>
<proteinExistence type="inferred from homology"/>
<comment type="caution">
    <text evidence="9">The sequence shown here is derived from an EMBL/GenBank/DDBJ whole genome shotgun (WGS) entry which is preliminary data.</text>
</comment>
<evidence type="ECO:0000313" key="10">
    <source>
        <dbReference type="Proteomes" id="UP000622797"/>
    </source>
</evidence>
<name>A0A8H4U5N2_9HYPO</name>
<dbReference type="SUPFAM" id="SSF48264">
    <property type="entry name" value="Cytochrome P450"/>
    <property type="match status" value="1"/>
</dbReference>
<feature type="binding site" description="axial binding residue" evidence="7">
    <location>
        <position position="430"/>
    </location>
    <ligand>
        <name>heme</name>
        <dbReference type="ChEBI" id="CHEBI:30413"/>
    </ligand>
    <ligandPart>
        <name>Fe</name>
        <dbReference type="ChEBI" id="CHEBI:18248"/>
    </ligandPart>
</feature>
<keyword evidence="6" id="KW-0503">Monooxygenase</keyword>
<comment type="cofactor">
    <cofactor evidence="1 7">
        <name>heme</name>
        <dbReference type="ChEBI" id="CHEBI:30413"/>
    </cofactor>
</comment>
<feature type="transmembrane region" description="Helical" evidence="8">
    <location>
        <begin position="12"/>
        <end position="33"/>
    </location>
</feature>
<protein>
    <recommendedName>
        <fullName evidence="11">Cytochrome P450 monooxygenase</fullName>
    </recommendedName>
</protein>
<dbReference type="OrthoDB" id="1055148at2759"/>
<keyword evidence="8" id="KW-0812">Transmembrane</keyword>
<dbReference type="InterPro" id="IPR050529">
    <property type="entry name" value="CYP450_sterol_14alpha_dmase"/>
</dbReference>
<evidence type="ECO:0000256" key="2">
    <source>
        <dbReference type="ARBA" id="ARBA00010617"/>
    </source>
</evidence>
<dbReference type="PANTHER" id="PTHR24304">
    <property type="entry name" value="CYTOCHROME P450 FAMILY 7"/>
    <property type="match status" value="1"/>
</dbReference>
<dbReference type="EMBL" id="JABEXW010000128">
    <property type="protein sequence ID" value="KAF4970296.1"/>
    <property type="molecule type" value="Genomic_DNA"/>
</dbReference>
<organism evidence="9 10">
    <name type="scientific">Fusarium sarcochroum</name>
    <dbReference type="NCBI Taxonomy" id="1208366"/>
    <lineage>
        <taxon>Eukaryota</taxon>
        <taxon>Fungi</taxon>
        <taxon>Dikarya</taxon>
        <taxon>Ascomycota</taxon>
        <taxon>Pezizomycotina</taxon>
        <taxon>Sordariomycetes</taxon>
        <taxon>Hypocreomycetidae</taxon>
        <taxon>Hypocreales</taxon>
        <taxon>Nectriaceae</taxon>
        <taxon>Fusarium</taxon>
        <taxon>Fusarium lateritium species complex</taxon>
    </lineage>
</organism>
<evidence type="ECO:0000256" key="6">
    <source>
        <dbReference type="ARBA" id="ARBA00023033"/>
    </source>
</evidence>